<dbReference type="Pfam" id="PF01494">
    <property type="entry name" value="FAD_binding_3"/>
    <property type="match status" value="1"/>
</dbReference>
<dbReference type="InterPro" id="IPR036188">
    <property type="entry name" value="FAD/NAD-bd_sf"/>
</dbReference>
<feature type="chain" id="PRO_5015462075" evidence="6">
    <location>
        <begin position="20"/>
        <end position="381"/>
    </location>
</feature>
<keyword evidence="4" id="KW-0560">Oxidoreductase</keyword>
<evidence type="ECO:0000256" key="2">
    <source>
        <dbReference type="ARBA" id="ARBA00022630"/>
    </source>
</evidence>
<dbReference type="Proteomes" id="UP000240638">
    <property type="component" value="Unassembled WGS sequence"/>
</dbReference>
<evidence type="ECO:0000256" key="1">
    <source>
        <dbReference type="ARBA" id="ARBA00001974"/>
    </source>
</evidence>
<dbReference type="Gene3D" id="3.50.50.60">
    <property type="entry name" value="FAD/NAD(P)-binding domain"/>
    <property type="match status" value="1"/>
</dbReference>
<dbReference type="EMBL" id="PYUC01000019">
    <property type="protein sequence ID" value="PTB17435.1"/>
    <property type="molecule type" value="Genomic_DNA"/>
</dbReference>
<evidence type="ECO:0000256" key="3">
    <source>
        <dbReference type="ARBA" id="ARBA00022827"/>
    </source>
</evidence>
<keyword evidence="5 8" id="KW-0503">Monooxygenase</keyword>
<evidence type="ECO:0000256" key="5">
    <source>
        <dbReference type="ARBA" id="ARBA00023033"/>
    </source>
</evidence>
<keyword evidence="6" id="KW-0732">Signal</keyword>
<evidence type="ECO:0000256" key="4">
    <source>
        <dbReference type="ARBA" id="ARBA00023002"/>
    </source>
</evidence>
<dbReference type="GO" id="GO:0071949">
    <property type="term" value="F:FAD binding"/>
    <property type="evidence" value="ECO:0007669"/>
    <property type="project" value="InterPro"/>
</dbReference>
<evidence type="ECO:0000256" key="6">
    <source>
        <dbReference type="SAM" id="SignalP"/>
    </source>
</evidence>
<evidence type="ECO:0000259" key="7">
    <source>
        <dbReference type="Pfam" id="PF01494"/>
    </source>
</evidence>
<dbReference type="GO" id="GO:0004497">
    <property type="term" value="F:monooxygenase activity"/>
    <property type="evidence" value="ECO:0007669"/>
    <property type="project" value="UniProtKB-KW"/>
</dbReference>
<comment type="cofactor">
    <cofactor evidence="1">
        <name>FAD</name>
        <dbReference type="ChEBI" id="CHEBI:57692"/>
    </cofactor>
</comment>
<name>A0A2T3XLQ6_9BURK</name>
<evidence type="ECO:0000313" key="9">
    <source>
        <dbReference type="Proteomes" id="UP000240638"/>
    </source>
</evidence>
<proteinExistence type="predicted"/>
<sequence length="381" mass="42048">MKKLRVAVIGAGMGGLATAAALQRSGIEAHVYEQAAKFTRLGAGIQIGCNAIKVMREFGLEPVLRNECFYPRSWNNKEFDTGEVRFDMEFGALAEERYGAPYLLGHRGDLHAALASAVNPATINLGHKLVGFEQMTDGAVQLTFDGQSPVTYDAVVAADGVHSLVKKTLFGHDEPNFTGRIAYRTVFPASLLNGYEIDDCTKWWGPDRHIVIYYVKPDRSEVYFVTSQPDPGFTVESWSAMGDVKELRAAFEGFHPQVGRVLEACPSVHKWALVDRDPLPRWSDGNVTLLGDACHPMTPYMAQGAAMAIEDAAVLSRCLDGVDRDGVAQAFQRFEATRKPRTSRVQLSSRTNTWLKDPSNPDWVYEYDAWNVPLAAATEVV</sequence>
<dbReference type="PANTHER" id="PTHR13789:SF318">
    <property type="entry name" value="GERANYLGERANYL DIPHOSPHATE REDUCTASE"/>
    <property type="match status" value="1"/>
</dbReference>
<dbReference type="PANTHER" id="PTHR13789">
    <property type="entry name" value="MONOOXYGENASE"/>
    <property type="match status" value="1"/>
</dbReference>
<dbReference type="SUPFAM" id="SSF54373">
    <property type="entry name" value="FAD-linked reductases, C-terminal domain"/>
    <property type="match status" value="1"/>
</dbReference>
<dbReference type="AlphaFoldDB" id="A0A2T3XLQ6"/>
<feature type="signal peptide" evidence="6">
    <location>
        <begin position="1"/>
        <end position="19"/>
    </location>
</feature>
<reference evidence="8 9" key="1">
    <citation type="submission" date="2018-03" db="EMBL/GenBank/DDBJ databases">
        <title>Whole genome analyses suggest that Burkholderia sensu lato contains two further novel genera in the rhizoxinica-symbiotica group Mycetohabitans gen. nov., and Trinickia gen. nov.: implications for the evolution of diazotrophy and nodulation in the Burkholderiaceae.</title>
        <authorList>
            <person name="Estrada De Los Santos P."/>
            <person name="Palmer M."/>
            <person name="Chavez-Ramirez B."/>
            <person name="Steenkamp E.T."/>
            <person name="Hirsch A.M."/>
            <person name="Manyaka P."/>
            <person name="Maluk M."/>
            <person name="Lafos M."/>
            <person name="Crook M."/>
            <person name="Gross E."/>
            <person name="Simon M.F."/>
            <person name="Bueno Dos Reis Junior F."/>
            <person name="Poole P.S."/>
            <person name="Venter S.N."/>
            <person name="James E.K."/>
        </authorList>
    </citation>
    <scope>NUCLEOTIDE SEQUENCE [LARGE SCALE GENOMIC DNA]</scope>
    <source>
        <strain evidence="8 9">JPY-366</strain>
    </source>
</reference>
<dbReference type="InterPro" id="IPR050493">
    <property type="entry name" value="FAD-dep_Monooxygenase_BioMet"/>
</dbReference>
<keyword evidence="3" id="KW-0274">FAD</keyword>
<protein>
    <submittedName>
        <fullName evidence="8">Salicylate 1-monooxygenase</fullName>
    </submittedName>
</protein>
<gene>
    <name evidence="8" type="ORF">C9I57_28455</name>
</gene>
<accession>A0A2T3XLQ6</accession>
<evidence type="ECO:0000313" key="8">
    <source>
        <dbReference type="EMBL" id="PTB17435.1"/>
    </source>
</evidence>
<dbReference type="SUPFAM" id="SSF51905">
    <property type="entry name" value="FAD/NAD(P)-binding domain"/>
    <property type="match status" value="1"/>
</dbReference>
<organism evidence="8 9">
    <name type="scientific">Trinickia symbiotica</name>
    <dbReference type="NCBI Taxonomy" id="863227"/>
    <lineage>
        <taxon>Bacteria</taxon>
        <taxon>Pseudomonadati</taxon>
        <taxon>Pseudomonadota</taxon>
        <taxon>Betaproteobacteria</taxon>
        <taxon>Burkholderiales</taxon>
        <taxon>Burkholderiaceae</taxon>
        <taxon>Trinickia</taxon>
    </lineage>
</organism>
<keyword evidence="2" id="KW-0285">Flavoprotein</keyword>
<dbReference type="PRINTS" id="PR00420">
    <property type="entry name" value="RNGMNOXGNASE"/>
</dbReference>
<dbReference type="RefSeq" id="WP_107153899.1">
    <property type="nucleotide sequence ID" value="NZ_PYUC01000019.1"/>
</dbReference>
<feature type="domain" description="FAD-binding" evidence="7">
    <location>
        <begin position="4"/>
        <end position="345"/>
    </location>
</feature>
<comment type="caution">
    <text evidence="8">The sequence shown here is derived from an EMBL/GenBank/DDBJ whole genome shotgun (WGS) entry which is preliminary data.</text>
</comment>
<dbReference type="InterPro" id="IPR002938">
    <property type="entry name" value="FAD-bd"/>
</dbReference>